<gene>
    <name evidence="5" type="ORF">AZI85_06210</name>
</gene>
<evidence type="ECO:0000256" key="1">
    <source>
        <dbReference type="SAM" id="Coils"/>
    </source>
</evidence>
<feature type="chain" id="PRO_5007572812" description="Peptidase S74 domain-containing protein" evidence="3">
    <location>
        <begin position="22"/>
        <end position="890"/>
    </location>
</feature>
<dbReference type="Pfam" id="PF13884">
    <property type="entry name" value="Peptidase_S74"/>
    <property type="match status" value="1"/>
</dbReference>
<dbReference type="RefSeq" id="WP_063243961.1">
    <property type="nucleotide sequence ID" value="NZ_LUKF01000016.1"/>
</dbReference>
<dbReference type="PROSITE" id="PS51688">
    <property type="entry name" value="ICA"/>
    <property type="match status" value="1"/>
</dbReference>
<keyword evidence="1" id="KW-0175">Coiled coil</keyword>
<feature type="coiled-coil region" evidence="1">
    <location>
        <begin position="837"/>
        <end position="885"/>
    </location>
</feature>
<feature type="domain" description="Peptidase S74" evidence="4">
    <location>
        <begin position="756"/>
        <end position="851"/>
    </location>
</feature>
<dbReference type="OrthoDB" id="1002014at2"/>
<dbReference type="AlphaFoldDB" id="A0A150WFP4"/>
<reference evidence="5 6" key="1">
    <citation type="submission" date="2016-03" db="EMBL/GenBank/DDBJ databases">
        <authorList>
            <person name="Ploux O."/>
        </authorList>
    </citation>
    <scope>NUCLEOTIDE SEQUENCE [LARGE SCALE GENOMIC DNA]</scope>
    <source>
        <strain evidence="5 6">BER2</strain>
    </source>
</reference>
<evidence type="ECO:0000256" key="2">
    <source>
        <dbReference type="SAM" id="MobiDB-lite"/>
    </source>
</evidence>
<evidence type="ECO:0000313" key="5">
    <source>
        <dbReference type="EMBL" id="KYG61812.1"/>
    </source>
</evidence>
<sequence length="890" mass="92784">MRFLILLNVSLWTLIPSFLLAAPNSLNYQGRILKDDGTPLLHNNVSFSFEITNAAETCIMYREQVNGVNLLATKGVFDISIGSGTKIYPTTAFQLSEAFQSGVSINCDGTAPVTPAAIETRKLRVQFFDGLTWKSITPALEIHSVPFALSAAKLEGKSASDFVIKTGLPICGAGTFLSWSGSALTCEGVTGSNGGTVTNVTSTNSYLSITNGTSTPALTLNVGTTANTVAAGNDTRFTDSRNPTGAAGGDLGGNYPSPDVVKLRGVAVASTTPTATNNLLKFDGTSWAPGFVTISDVRSTAAGNTTFFPTTCTTAQTLNWESATDKYICADIAIPDSKITYASQTAKTFFAAPTAGGAPSFRAIASSDLPTTGVDGVLINGGNTFSANSSMGLKDAFNLSLLTNNSARLSILGTGQIGVQTSAPPAPFTVQNSLLATASSTAAALTPTQVLVNDAIDLPTGRQASLLVLNQPTQTANGTGQYNAAVFDINSNTGAFNLQGTRGLMVINTKNGSGTVSNQVGGIVGSLLKEGTATSQAGFQVTASASASTTLGNQYGTSSSVTNTSSGTVTVQTAYQGIAVNSSGSTVTNQYGLFASSTNSGTAASQYGILSKTTHDAANTLPTQYGTYTVASNNGLGTITNAHGNFNQVFNAGAGTTTNAYGTFSQIWNDGTGTIDKAYGYYADVYNPNGGTVTTGYGLYLGSVSATAKWSIWANDVTAPSYFAGRIGIGTATPTHNLQVEGTAGLSTGTAWTNTSDIRLKDIQGDYEYGLNEILKLHTVRFTYKKGNPLKLSSSHKMTGFIAQEVQKVIPDAVKVRPDGYLELNVDPIHWATVNAVQELNGKCEMSQEQLSALKREVASLKEENTSLKIQLEKQNQDLELIKKKLGLAD</sequence>
<accession>A0A150WFP4</accession>
<evidence type="ECO:0000256" key="3">
    <source>
        <dbReference type="SAM" id="SignalP"/>
    </source>
</evidence>
<dbReference type="Proteomes" id="UP000075391">
    <property type="component" value="Unassembled WGS sequence"/>
</dbReference>
<feature type="region of interest" description="Disordered" evidence="2">
    <location>
        <begin position="234"/>
        <end position="253"/>
    </location>
</feature>
<dbReference type="EMBL" id="LUKF01000016">
    <property type="protein sequence ID" value="KYG61812.1"/>
    <property type="molecule type" value="Genomic_DNA"/>
</dbReference>
<dbReference type="InterPro" id="IPR030392">
    <property type="entry name" value="S74_ICA"/>
</dbReference>
<keyword evidence="3" id="KW-0732">Signal</keyword>
<protein>
    <recommendedName>
        <fullName evidence="4">Peptidase S74 domain-containing protein</fullName>
    </recommendedName>
</protein>
<feature type="signal peptide" evidence="3">
    <location>
        <begin position="1"/>
        <end position="21"/>
    </location>
</feature>
<evidence type="ECO:0000313" key="6">
    <source>
        <dbReference type="Proteomes" id="UP000075391"/>
    </source>
</evidence>
<comment type="caution">
    <text evidence="5">The sequence shown here is derived from an EMBL/GenBank/DDBJ whole genome shotgun (WGS) entry which is preliminary data.</text>
</comment>
<proteinExistence type="predicted"/>
<evidence type="ECO:0000259" key="4">
    <source>
        <dbReference type="PROSITE" id="PS51688"/>
    </source>
</evidence>
<name>A0A150WFP4_BDEBC</name>
<organism evidence="5 6">
    <name type="scientific">Bdellovibrio bacteriovorus</name>
    <dbReference type="NCBI Taxonomy" id="959"/>
    <lineage>
        <taxon>Bacteria</taxon>
        <taxon>Pseudomonadati</taxon>
        <taxon>Bdellovibrionota</taxon>
        <taxon>Bdellovibrionia</taxon>
        <taxon>Bdellovibrionales</taxon>
        <taxon>Pseudobdellovibrionaceae</taxon>
        <taxon>Bdellovibrio</taxon>
    </lineage>
</organism>